<comment type="caution">
    <text evidence="1">The sequence shown here is derived from an EMBL/GenBank/DDBJ whole genome shotgun (WGS) entry which is preliminary data.</text>
</comment>
<dbReference type="Proteomes" id="UP000306740">
    <property type="component" value="Unassembled WGS sequence"/>
</dbReference>
<evidence type="ECO:0000313" key="1">
    <source>
        <dbReference type="EMBL" id="TNC28422.1"/>
    </source>
</evidence>
<sequence>MREGLMGLLGWCLLLFLQARAMLFQFPSRQLGHEALPLSLAARGRSQFVMRAFVGVSYPRTSSLRFWLQRWYPLLLKFRLLFRHQ</sequence>
<reference evidence="1 2" key="1">
    <citation type="submission" date="2019-05" db="EMBL/GenBank/DDBJ databases">
        <title>Mumia sp. nov., isolated from the intestinal contents of plateau pika (Ochotona curzoniae) in the Qinghai-Tibet plateau of China.</title>
        <authorList>
            <person name="Tian Z."/>
        </authorList>
    </citation>
    <scope>NUCLEOTIDE SEQUENCE [LARGE SCALE GENOMIC DNA]</scope>
    <source>
        <strain evidence="2">527</strain>
    </source>
</reference>
<name>A0A5C4M5J1_9ACTN</name>
<protein>
    <submittedName>
        <fullName evidence="1">Uncharacterized protein</fullName>
    </submittedName>
</protein>
<dbReference type="RefSeq" id="WP_139107323.1">
    <property type="nucleotide sequence ID" value="NZ_VDFR01000234.1"/>
</dbReference>
<evidence type="ECO:0000313" key="2">
    <source>
        <dbReference type="Proteomes" id="UP000306740"/>
    </source>
</evidence>
<dbReference type="EMBL" id="VDFR01000234">
    <property type="protein sequence ID" value="TNC28422.1"/>
    <property type="molecule type" value="Genomic_DNA"/>
</dbReference>
<accession>A0A5C4M5J1</accession>
<dbReference type="AlphaFoldDB" id="A0A5C4M5J1"/>
<organism evidence="1 2">
    <name type="scientific">Mumia zhuanghuii</name>
    <dbReference type="NCBI Taxonomy" id="2585211"/>
    <lineage>
        <taxon>Bacteria</taxon>
        <taxon>Bacillati</taxon>
        <taxon>Actinomycetota</taxon>
        <taxon>Actinomycetes</taxon>
        <taxon>Propionibacteriales</taxon>
        <taxon>Nocardioidaceae</taxon>
        <taxon>Mumia</taxon>
    </lineage>
</organism>
<gene>
    <name evidence="1" type="ORF">FHE65_33925</name>
</gene>
<proteinExistence type="predicted"/>